<dbReference type="GO" id="GO:0035673">
    <property type="term" value="F:oligopeptide transmembrane transporter activity"/>
    <property type="evidence" value="ECO:0007669"/>
    <property type="project" value="InterPro"/>
</dbReference>
<dbReference type="InterPro" id="IPR004813">
    <property type="entry name" value="OPT"/>
</dbReference>
<comment type="caution">
    <text evidence="11">The sequence shown here is derived from an EMBL/GenBank/DDBJ whole genome shotgun (WGS) entry which is preliminary data.</text>
</comment>
<feature type="transmembrane region" description="Helical" evidence="10">
    <location>
        <begin position="555"/>
        <end position="575"/>
    </location>
</feature>
<gene>
    <name evidence="11" type="ORF">BON22_3673</name>
</gene>
<feature type="transmembrane region" description="Helical" evidence="10">
    <location>
        <begin position="276"/>
        <end position="299"/>
    </location>
</feature>
<dbReference type="GO" id="GO:0015031">
    <property type="term" value="P:protein transport"/>
    <property type="evidence" value="ECO:0007669"/>
    <property type="project" value="UniProtKB-KW"/>
</dbReference>
<evidence type="ECO:0000256" key="10">
    <source>
        <dbReference type="SAM" id="Phobius"/>
    </source>
</evidence>
<keyword evidence="7 10" id="KW-1133">Transmembrane helix</keyword>
<feature type="transmembrane region" description="Helical" evidence="10">
    <location>
        <begin position="491"/>
        <end position="510"/>
    </location>
</feature>
<evidence type="ECO:0000256" key="3">
    <source>
        <dbReference type="ARBA" id="ARBA00022448"/>
    </source>
</evidence>
<feature type="transmembrane region" description="Helical" evidence="10">
    <location>
        <begin position="419"/>
        <end position="437"/>
    </location>
</feature>
<name>A0A1V2L546_CYBFA</name>
<dbReference type="PANTHER" id="PTHR22601">
    <property type="entry name" value="ISP4 LIKE PROTEIN"/>
    <property type="match status" value="1"/>
</dbReference>
<dbReference type="Pfam" id="PF03169">
    <property type="entry name" value="OPT"/>
    <property type="match status" value="2"/>
</dbReference>
<dbReference type="VEuPathDB" id="FungiDB:BON22_3673"/>
<evidence type="ECO:0000256" key="2">
    <source>
        <dbReference type="ARBA" id="ARBA00008807"/>
    </source>
</evidence>
<feature type="transmembrane region" description="Helical" evidence="10">
    <location>
        <begin position="698"/>
        <end position="720"/>
    </location>
</feature>
<evidence type="ECO:0000256" key="8">
    <source>
        <dbReference type="ARBA" id="ARBA00023136"/>
    </source>
</evidence>
<feature type="transmembrane region" description="Helical" evidence="10">
    <location>
        <begin position="741"/>
        <end position="760"/>
    </location>
</feature>
<feature type="transmembrane region" description="Helical" evidence="10">
    <location>
        <begin position="663"/>
        <end position="686"/>
    </location>
</feature>
<comment type="subcellular location">
    <subcellularLocation>
        <location evidence="1">Membrane</location>
        <topology evidence="1">Multi-pass membrane protein</topology>
    </subcellularLocation>
</comment>
<reference evidence="12" key="1">
    <citation type="journal article" date="2017" name="Genome Announc.">
        <title>Genome sequences of Cyberlindnera fabianii 65, Pichia kudriavzevii 129, and Saccharomyces cerevisiae 131 isolated from fermented masau fruits in Zimbabwe.</title>
        <authorList>
            <person name="van Rijswijck I.M.H."/>
            <person name="Derks M.F.L."/>
            <person name="Abee T."/>
            <person name="de Ridder D."/>
            <person name="Smid E.J."/>
        </authorList>
    </citation>
    <scope>NUCLEOTIDE SEQUENCE [LARGE SCALE GENOMIC DNA]</scope>
    <source>
        <strain evidence="12">65</strain>
    </source>
</reference>
<dbReference type="GO" id="GO:0016020">
    <property type="term" value="C:membrane"/>
    <property type="evidence" value="ECO:0007669"/>
    <property type="project" value="UniProtKB-SubCell"/>
</dbReference>
<proteinExistence type="inferred from homology"/>
<evidence type="ECO:0000256" key="4">
    <source>
        <dbReference type="ARBA" id="ARBA00022692"/>
    </source>
</evidence>
<feature type="transmembrane region" description="Helical" evidence="10">
    <location>
        <begin position="581"/>
        <end position="602"/>
    </location>
</feature>
<feature type="compositionally biased region" description="Low complexity" evidence="9">
    <location>
        <begin position="1"/>
        <end position="21"/>
    </location>
</feature>
<feature type="transmembrane region" description="Helical" evidence="10">
    <location>
        <begin position="172"/>
        <end position="191"/>
    </location>
</feature>
<keyword evidence="4 10" id="KW-0812">Transmembrane</keyword>
<dbReference type="OMA" id="ARINGWS"/>
<organism evidence="11 12">
    <name type="scientific">Cyberlindnera fabianii</name>
    <name type="common">Yeast</name>
    <name type="synonym">Hansenula fabianii</name>
    <dbReference type="NCBI Taxonomy" id="36022"/>
    <lineage>
        <taxon>Eukaryota</taxon>
        <taxon>Fungi</taxon>
        <taxon>Dikarya</taxon>
        <taxon>Ascomycota</taxon>
        <taxon>Saccharomycotina</taxon>
        <taxon>Saccharomycetes</taxon>
        <taxon>Phaffomycetales</taxon>
        <taxon>Phaffomycetaceae</taxon>
        <taxon>Cyberlindnera</taxon>
    </lineage>
</organism>
<keyword evidence="6" id="KW-0653">Protein transport</keyword>
<dbReference type="AlphaFoldDB" id="A0A1V2L546"/>
<evidence type="ECO:0000256" key="5">
    <source>
        <dbReference type="ARBA" id="ARBA00022856"/>
    </source>
</evidence>
<feature type="transmembrane region" description="Helical" evidence="10">
    <location>
        <begin position="344"/>
        <end position="363"/>
    </location>
</feature>
<keyword evidence="12" id="KW-1185">Reference proteome</keyword>
<evidence type="ECO:0000313" key="12">
    <source>
        <dbReference type="Proteomes" id="UP000189513"/>
    </source>
</evidence>
<feature type="transmembrane region" description="Helical" evidence="10">
    <location>
        <begin position="244"/>
        <end position="264"/>
    </location>
</feature>
<sequence>MGFLANLTKSSTNYSTTSESNNEVKEAIGIETYELSEGAVSKDVNLRHREIILTRCGHTVENDSDLLEISKFPRDVSYMVEMIEGLTPFEAVEHLKKLHDHHEDDANFPAQTYDRIELLIQGPEAAEVSQDEWEFECKLEAGLAVFHSPYPEVRAVTDPFDDTEIPVETIRAYFLGFFWTIIGTGVNEFFMHRKPQITLSSSMIQLLLFPCGKFLAKVLPDWGFTIRGTRHSLNPGPWSYKEQMFSTIIFNVAISYTYVSLNIFMQKLDHYLPTKWIDFGYQVLLMLSSQYMGFGLVAIARRFAIYEPRCIWPTLMPTLALNRALLKPEKKEIINGWKLTKYQFFSICFSIMFVYNWIPAYLFEGLSTFSWITWIKPENFNLATVCGLQYGLGFNPIVTFDWNIIDYNYSLTIPFFSQMNQWIGTFIGFFVILGLFYKNYKWTAFLPINDNKIYTNTGEVFEATKLLDESSHLIESEYQKYSPPFYTAGNLLVYGAFFALYPFGFLYTMVQEWKTIRMGMKKIFSNLKNWKQSTYEGYDDCHSKMMRKYKEVPDYYYYIILVVSVVLAILCIKLYPAQTPVWGIFFILGINLIFLVPICLIFSTTGFALTMNVLVELIIGYALPGNALAMNTLKSLGRNIDSQAETYIGDQKLAHYAKIPPMAIFRGQMISTLIQCFVSLVFWGIIGPKRVFNGLYPVLQYTFLIGALAVIPCVLVKRYFPKKFRFFAPTLIIGGMQQWAPYNLSYVTTGLYLSFIFMHYIRNRYPAWWEKYNYVLAAAFSSAVAFLL</sequence>
<evidence type="ECO:0000256" key="1">
    <source>
        <dbReference type="ARBA" id="ARBA00004141"/>
    </source>
</evidence>
<keyword evidence="3" id="KW-0813">Transport</keyword>
<protein>
    <submittedName>
        <fullName evidence="11">Oligopeptide transporter 2</fullName>
    </submittedName>
</protein>
<evidence type="ECO:0000256" key="9">
    <source>
        <dbReference type="SAM" id="MobiDB-lite"/>
    </source>
</evidence>
<dbReference type="InterPro" id="IPR004648">
    <property type="entry name" value="Oligpept_transpt"/>
</dbReference>
<accession>A0A1V2L546</accession>
<evidence type="ECO:0000313" key="11">
    <source>
        <dbReference type="EMBL" id="ONH66386.1"/>
    </source>
</evidence>
<dbReference type="NCBIfam" id="TIGR00728">
    <property type="entry name" value="OPT_sfam"/>
    <property type="match status" value="1"/>
</dbReference>
<evidence type="ECO:0000256" key="6">
    <source>
        <dbReference type="ARBA" id="ARBA00022927"/>
    </source>
</evidence>
<keyword evidence="8 10" id="KW-0472">Membrane</keyword>
<dbReference type="EMBL" id="MPUK01000007">
    <property type="protein sequence ID" value="ONH66386.1"/>
    <property type="molecule type" value="Genomic_DNA"/>
</dbReference>
<feature type="region of interest" description="Disordered" evidence="9">
    <location>
        <begin position="1"/>
        <end position="22"/>
    </location>
</feature>
<evidence type="ECO:0000256" key="7">
    <source>
        <dbReference type="ARBA" id="ARBA00022989"/>
    </source>
</evidence>
<dbReference type="NCBIfam" id="TIGR00727">
    <property type="entry name" value="ISP4_OPT"/>
    <property type="match status" value="1"/>
</dbReference>
<dbReference type="Proteomes" id="UP000189513">
    <property type="component" value="Unassembled WGS sequence"/>
</dbReference>
<comment type="similarity">
    <text evidence="2">Belongs to the oligopeptide OPT transporter family.</text>
</comment>
<keyword evidence="5" id="KW-0571">Peptide transport</keyword>